<proteinExistence type="predicted"/>
<accession>A0A366KG24</accession>
<comment type="caution">
    <text evidence="1">The sequence shown here is derived from an EMBL/GenBank/DDBJ whole genome shotgun (WGS) entry which is preliminary data.</text>
</comment>
<evidence type="ECO:0000313" key="2">
    <source>
        <dbReference type="Proteomes" id="UP000252345"/>
    </source>
</evidence>
<gene>
    <name evidence="1" type="ORF">CRD59_00855</name>
</gene>
<sequence length="173" mass="20055">MRAIDLTGARFGRLTVIAKAPNTSYGTTQWRCRCSCGKETISSTSHLRCGDTRSCGCLHAEVTAGINYKHGESYGHGSRTRLYRIWTNMHQRCGNRRNPDFRNYGARGIRVCEKWAEYREFRDWALGHGYRDDLTIDRIDNDSGYSPSNCRWADRFTQARNKRRTTKHLRRVA</sequence>
<reference evidence="1 2" key="1">
    <citation type="submission" date="2017-10" db="EMBL/GenBank/DDBJ databases">
        <title>Bifidobacterium xylocopum sp. nov. and Bifidobacterium aemilianum sp. nov., from the carpenter bee (Xylocopa violacea) digestive tract.</title>
        <authorList>
            <person name="Alberoni D."/>
            <person name="Baffoni L."/>
            <person name="Di Gioia D."/>
            <person name="Gaggia F."/>
            <person name="Biavati B."/>
        </authorList>
    </citation>
    <scope>NUCLEOTIDE SEQUENCE [LARGE SCALE GENOMIC DNA]</scope>
    <source>
        <strain evidence="1 2">XV2</strain>
    </source>
</reference>
<keyword evidence="2" id="KW-1185">Reference proteome</keyword>
<evidence type="ECO:0008006" key="3">
    <source>
        <dbReference type="Google" id="ProtNLM"/>
    </source>
</evidence>
<dbReference type="EMBL" id="PDCH01000001">
    <property type="protein sequence ID" value="RBQ00044.1"/>
    <property type="molecule type" value="Genomic_DNA"/>
</dbReference>
<protein>
    <recommendedName>
        <fullName evidence="3">AP2 domain-containing protein</fullName>
    </recommendedName>
</protein>
<organism evidence="1 2">
    <name type="scientific">Bifidobacterium xylocopae</name>
    <dbReference type="NCBI Taxonomy" id="2493119"/>
    <lineage>
        <taxon>Bacteria</taxon>
        <taxon>Bacillati</taxon>
        <taxon>Actinomycetota</taxon>
        <taxon>Actinomycetes</taxon>
        <taxon>Bifidobacteriales</taxon>
        <taxon>Bifidobacteriaceae</taxon>
        <taxon>Bifidobacterium</taxon>
    </lineage>
</organism>
<evidence type="ECO:0000313" key="1">
    <source>
        <dbReference type="EMBL" id="RBQ00044.1"/>
    </source>
</evidence>
<name>A0A366KG24_9BIFI</name>
<dbReference type="AlphaFoldDB" id="A0A366KG24"/>
<dbReference type="Proteomes" id="UP000252345">
    <property type="component" value="Unassembled WGS sequence"/>
</dbReference>